<evidence type="ECO:0000256" key="1">
    <source>
        <dbReference type="ARBA" id="ARBA00022490"/>
    </source>
</evidence>
<dbReference type="NCBIfam" id="TIGR03197">
    <property type="entry name" value="MnmC_Cterm"/>
    <property type="match status" value="1"/>
</dbReference>
<dbReference type="GO" id="GO:0004808">
    <property type="term" value="F:tRNA (5-methylaminomethyl-2-thiouridylate)(34)-methyltransferase activity"/>
    <property type="evidence" value="ECO:0007669"/>
    <property type="project" value="UniProtKB-EC"/>
</dbReference>
<evidence type="ECO:0000256" key="10">
    <source>
        <dbReference type="HAMAP-Rule" id="MF_01102"/>
    </source>
</evidence>
<dbReference type="EMBL" id="BMIG01000006">
    <property type="protein sequence ID" value="GGA99513.1"/>
    <property type="molecule type" value="Genomic_DNA"/>
</dbReference>
<dbReference type="InterPro" id="IPR029063">
    <property type="entry name" value="SAM-dependent_MTases_sf"/>
</dbReference>
<comment type="subcellular location">
    <subcellularLocation>
        <location evidence="10">Cytoplasm</location>
    </subcellularLocation>
</comment>
<reference evidence="13" key="1">
    <citation type="journal article" date="2014" name="Int. J. Syst. Evol. Microbiol.">
        <title>Complete genome sequence of Corynebacterium casei LMG S-19264T (=DSM 44701T), isolated from a smear-ripened cheese.</title>
        <authorList>
            <consortium name="US DOE Joint Genome Institute (JGI-PGF)"/>
            <person name="Walter F."/>
            <person name="Albersmeier A."/>
            <person name="Kalinowski J."/>
            <person name="Ruckert C."/>
        </authorList>
    </citation>
    <scope>NUCLEOTIDE SEQUENCE</scope>
    <source>
        <strain evidence="13">CGMCC 1.15322</strain>
    </source>
</reference>
<feature type="domain" description="MnmC-like methyltransferase" evidence="12">
    <location>
        <begin position="106"/>
        <end position="225"/>
    </location>
</feature>
<organism evidence="13 14">
    <name type="scientific">Polaromonas eurypsychrophila</name>
    <dbReference type="NCBI Taxonomy" id="1614635"/>
    <lineage>
        <taxon>Bacteria</taxon>
        <taxon>Pseudomonadati</taxon>
        <taxon>Pseudomonadota</taxon>
        <taxon>Betaproteobacteria</taxon>
        <taxon>Burkholderiales</taxon>
        <taxon>Comamonadaceae</taxon>
        <taxon>Polaromonas</taxon>
    </lineage>
</organism>
<keyword evidence="3 10" id="KW-0285">Flavoprotein</keyword>
<evidence type="ECO:0000259" key="11">
    <source>
        <dbReference type="Pfam" id="PF01266"/>
    </source>
</evidence>
<dbReference type="GO" id="GO:0016645">
    <property type="term" value="F:oxidoreductase activity, acting on the CH-NH group of donors"/>
    <property type="evidence" value="ECO:0007669"/>
    <property type="project" value="InterPro"/>
</dbReference>
<dbReference type="GO" id="GO:0002097">
    <property type="term" value="P:tRNA wobble base modification"/>
    <property type="evidence" value="ECO:0007669"/>
    <property type="project" value="UniProtKB-UniRule"/>
</dbReference>
<dbReference type="InterPro" id="IPR047785">
    <property type="entry name" value="tRNA_MNMC2"/>
</dbReference>
<evidence type="ECO:0000256" key="5">
    <source>
        <dbReference type="ARBA" id="ARBA00022691"/>
    </source>
</evidence>
<feature type="region of interest" description="tRNA (mnm(5)s(2)U34)-methyltransferase" evidence="10">
    <location>
        <begin position="1"/>
        <end position="228"/>
    </location>
</feature>
<dbReference type="PANTHER" id="PTHR13847">
    <property type="entry name" value="SARCOSINE DEHYDROGENASE-RELATED"/>
    <property type="match status" value="1"/>
</dbReference>
<evidence type="ECO:0000256" key="2">
    <source>
        <dbReference type="ARBA" id="ARBA00022603"/>
    </source>
</evidence>
<dbReference type="AlphaFoldDB" id="A0A916WI66"/>
<gene>
    <name evidence="10 13" type="primary">mnmC</name>
    <name evidence="13" type="ORF">GCM10011496_20760</name>
</gene>
<evidence type="ECO:0000256" key="4">
    <source>
        <dbReference type="ARBA" id="ARBA00022679"/>
    </source>
</evidence>
<evidence type="ECO:0000313" key="14">
    <source>
        <dbReference type="Proteomes" id="UP000620596"/>
    </source>
</evidence>
<evidence type="ECO:0000256" key="9">
    <source>
        <dbReference type="ARBA" id="ARBA00023268"/>
    </source>
</evidence>
<dbReference type="HAMAP" id="MF_01102">
    <property type="entry name" value="MnmC"/>
    <property type="match status" value="1"/>
</dbReference>
<dbReference type="EC" id="1.5.-.-" evidence="10"/>
<sequence length="622" mass="67226">MAELIEWLPDGTPYSPRFGDRYRSELGGLAQSLEVFLHGCGLPEAWANQPQWRILETGFGLGLNFLVTWQAWKADLTRPHLLHFVSTEAYPASAADMLRAAAAHPELMPLAQQLQTQCWGLLPGVHRLVFEEGRVLLSLCIGDTKAVLREQHFEADSVYLDGFSPSKNPDIWDLYTLKAVARCCRRGTRIVSWTIARTVLDGLSQCGFTVRKIPGLPPKRDNLQGEFDPRWEPRKPMSFTPFTPVTPSSCVVIGAGLAGAAVAASLARRGWQVEVLDSHVAPAGGASGLPAGVLVPHVSPDDSLLSRLSRCGVRATWQQAHALLQAGKDWQACGVLERRLDGSPGLPADWPEAGRDWSDIASGAQLAQAGLSTNDGPACWHHRGGWIKPARLVNDLLAQPGIRWRGGMQAARLQRDLATGHWQVLDVQGRCLAQAGMVVLAAGHASRLLIEGGLPLQAIRGQMSWGLHADAPGTATFPPFVVNGSGSFIPSVPTDEGRTWLAGATFERDEDSTETQPADQQANAERLQALLPATAQLLGPFFQNGSARAWAGVRCAAPDRLPLVGRVDARTWPGLWVSTAMGSRGLSFAVLCGELLAARLHGEPLPLEHRLAQALSPQRFQA</sequence>
<keyword evidence="1 10" id="KW-0963">Cytoplasm</keyword>
<evidence type="ECO:0000256" key="8">
    <source>
        <dbReference type="ARBA" id="ARBA00023002"/>
    </source>
</evidence>
<comment type="function">
    <text evidence="10">Catalyzes the last two steps in the biosynthesis of 5-methylaminomethyl-2-thiouridine (mnm(5)s(2)U) at the wobble position (U34) in tRNA. Catalyzes the FAD-dependent demodification of cmnm(5)s(2)U34 to nm(5)s(2)U34, followed by the transfer of a methyl group from S-adenosyl-L-methionine to nm(5)s(2)U34, to form mnm(5)s(2)U34.</text>
</comment>
<dbReference type="EC" id="2.1.1.61" evidence="10"/>
<feature type="region of interest" description="FAD-dependent cmnm(5)s(2)U34 oxidoreductase" evidence="10">
    <location>
        <begin position="253"/>
        <end position="622"/>
    </location>
</feature>
<dbReference type="InterPro" id="IPR036188">
    <property type="entry name" value="FAD/NAD-bd_sf"/>
</dbReference>
<comment type="similarity">
    <text evidence="10">In the N-terminal section; belongs to the methyltransferase superfamily. tRNA (mnm(5)s(2)U34)-methyltransferase family.</text>
</comment>
<comment type="cofactor">
    <cofactor evidence="10">
        <name>FAD</name>
        <dbReference type="ChEBI" id="CHEBI:57692"/>
    </cofactor>
</comment>
<dbReference type="Gene3D" id="3.30.9.10">
    <property type="entry name" value="D-Amino Acid Oxidase, subunit A, domain 2"/>
    <property type="match status" value="1"/>
</dbReference>
<keyword evidence="6 10" id="KW-0819">tRNA processing</keyword>
<dbReference type="Pfam" id="PF01266">
    <property type="entry name" value="DAO"/>
    <property type="match status" value="1"/>
</dbReference>
<dbReference type="Gene3D" id="3.50.50.60">
    <property type="entry name" value="FAD/NAD(P)-binding domain"/>
    <property type="match status" value="1"/>
</dbReference>
<keyword evidence="4 10" id="KW-0808">Transferase</keyword>
<evidence type="ECO:0000259" key="12">
    <source>
        <dbReference type="Pfam" id="PF05430"/>
    </source>
</evidence>
<dbReference type="NCBIfam" id="NF033855">
    <property type="entry name" value="tRNA_MNMC2"/>
    <property type="match status" value="1"/>
</dbReference>
<dbReference type="SUPFAM" id="SSF51905">
    <property type="entry name" value="FAD/NAD(P)-binding domain"/>
    <property type="match status" value="1"/>
</dbReference>
<dbReference type="GO" id="GO:0032259">
    <property type="term" value="P:methylation"/>
    <property type="evidence" value="ECO:0007669"/>
    <property type="project" value="UniProtKB-KW"/>
</dbReference>
<dbReference type="RefSeq" id="WP_188708428.1">
    <property type="nucleotide sequence ID" value="NZ_BMIG01000006.1"/>
</dbReference>
<protein>
    <recommendedName>
        <fullName evidence="10">tRNA 5-methylaminomethyl-2-thiouridine biosynthesis bifunctional protein MnmC</fullName>
        <shortName evidence="10">tRNA mnm(5)s(2)U biosynthesis bifunctional protein</shortName>
    </recommendedName>
    <domain>
        <recommendedName>
            <fullName evidence="10">tRNA (mnm(5)s(2)U34)-methyltransferase</fullName>
            <ecNumber evidence="10">2.1.1.61</ecNumber>
        </recommendedName>
    </domain>
    <domain>
        <recommendedName>
            <fullName evidence="10">FAD-dependent cmnm(5)s(2)U34 oxidoreductase</fullName>
            <ecNumber evidence="10">1.5.-.-</ecNumber>
        </recommendedName>
    </domain>
</protein>
<dbReference type="Proteomes" id="UP000620596">
    <property type="component" value="Unassembled WGS sequence"/>
</dbReference>
<dbReference type="InterPro" id="IPR008471">
    <property type="entry name" value="MnmC-like_methylTransf"/>
</dbReference>
<dbReference type="PANTHER" id="PTHR13847:SF283">
    <property type="entry name" value="TRNA 5-METHYLAMINOMETHYL-2-THIOURIDINE BIOSYNTHESIS BIFUNCTIONAL PROTEIN MNMC"/>
    <property type="match status" value="1"/>
</dbReference>
<keyword evidence="9 10" id="KW-0511">Multifunctional enzyme</keyword>
<proteinExistence type="inferred from homology"/>
<dbReference type="InterPro" id="IPR023032">
    <property type="entry name" value="tRNA_MAMT_biosynth_bifunc_MnmC"/>
</dbReference>
<reference evidence="13" key="2">
    <citation type="submission" date="2020-09" db="EMBL/GenBank/DDBJ databases">
        <authorList>
            <person name="Sun Q."/>
            <person name="Zhou Y."/>
        </authorList>
    </citation>
    <scope>NUCLEOTIDE SEQUENCE</scope>
    <source>
        <strain evidence="13">CGMCC 1.15322</strain>
    </source>
</reference>
<keyword evidence="2 10" id="KW-0489">Methyltransferase</keyword>
<dbReference type="InterPro" id="IPR017610">
    <property type="entry name" value="tRNA_S-uridine_synth_MnmC_C"/>
</dbReference>
<evidence type="ECO:0000256" key="3">
    <source>
        <dbReference type="ARBA" id="ARBA00022630"/>
    </source>
</evidence>
<dbReference type="Pfam" id="PF05430">
    <property type="entry name" value="Methyltransf_30"/>
    <property type="match status" value="1"/>
</dbReference>
<comment type="similarity">
    <text evidence="10">In the C-terminal section; belongs to the DAO family.</text>
</comment>
<feature type="domain" description="FAD dependent oxidoreductase" evidence="11">
    <location>
        <begin position="251"/>
        <end position="599"/>
    </location>
</feature>
<comment type="catalytic activity">
    <reaction evidence="10">
        <text>5-aminomethyl-2-thiouridine(34) in tRNA + S-adenosyl-L-methionine = 5-methylaminomethyl-2-thiouridine(34) in tRNA + S-adenosyl-L-homocysteine + H(+)</text>
        <dbReference type="Rhea" id="RHEA:19569"/>
        <dbReference type="Rhea" id="RHEA-COMP:10195"/>
        <dbReference type="Rhea" id="RHEA-COMP:10197"/>
        <dbReference type="ChEBI" id="CHEBI:15378"/>
        <dbReference type="ChEBI" id="CHEBI:57856"/>
        <dbReference type="ChEBI" id="CHEBI:59789"/>
        <dbReference type="ChEBI" id="CHEBI:74454"/>
        <dbReference type="ChEBI" id="CHEBI:74455"/>
        <dbReference type="EC" id="2.1.1.61"/>
    </reaction>
</comment>
<dbReference type="GO" id="GO:0005737">
    <property type="term" value="C:cytoplasm"/>
    <property type="evidence" value="ECO:0007669"/>
    <property type="project" value="UniProtKB-SubCell"/>
</dbReference>
<dbReference type="GO" id="GO:0050660">
    <property type="term" value="F:flavin adenine dinucleotide binding"/>
    <property type="evidence" value="ECO:0007669"/>
    <property type="project" value="UniProtKB-UniRule"/>
</dbReference>
<dbReference type="Gene3D" id="3.40.50.150">
    <property type="entry name" value="Vaccinia Virus protein VP39"/>
    <property type="match status" value="1"/>
</dbReference>
<keyword evidence="8 10" id="KW-0560">Oxidoreductase</keyword>
<keyword evidence="14" id="KW-1185">Reference proteome</keyword>
<evidence type="ECO:0000256" key="7">
    <source>
        <dbReference type="ARBA" id="ARBA00022827"/>
    </source>
</evidence>
<evidence type="ECO:0000256" key="6">
    <source>
        <dbReference type="ARBA" id="ARBA00022694"/>
    </source>
</evidence>
<keyword evidence="7 10" id="KW-0274">FAD</keyword>
<evidence type="ECO:0000313" key="13">
    <source>
        <dbReference type="EMBL" id="GGA99513.1"/>
    </source>
</evidence>
<comment type="caution">
    <text evidence="13">The sequence shown here is derived from an EMBL/GenBank/DDBJ whole genome shotgun (WGS) entry which is preliminary data.</text>
</comment>
<name>A0A916WI66_9BURK</name>
<keyword evidence="5 10" id="KW-0949">S-adenosyl-L-methionine</keyword>
<accession>A0A916WI66</accession>
<dbReference type="InterPro" id="IPR006076">
    <property type="entry name" value="FAD-dep_OxRdtase"/>
</dbReference>